<dbReference type="InterPro" id="IPR016987">
    <property type="entry name" value="UCP023238"/>
</dbReference>
<dbReference type="PIRSF" id="PIRSF032038">
    <property type="entry name" value="UCP023238"/>
    <property type="match status" value="1"/>
</dbReference>
<feature type="chain" id="PRO_5012696878" evidence="1">
    <location>
        <begin position="25"/>
        <end position="182"/>
    </location>
</feature>
<dbReference type="Proteomes" id="UP000219422">
    <property type="component" value="Chromosome"/>
</dbReference>
<sequence length="182" mass="19907">MRIKAISSLFLTLSLCLATTQSIAASRQQPKPEIFTDLLKCREIPDDKTRLACFDRQVAAMDGAAQRDEVVVLDKSELTKTRRTLFGFSFPKLPFLGGDDDKAESPEAEGLSQIEAKISAVKSMGYGKWLITLEDGAQWMTTEAVTGRDPKPGNMIEIKRGAIGSFLGKVEGGRAVRVKRVG</sequence>
<dbReference type="AlphaFoldDB" id="A0A291N4M2"/>
<dbReference type="KEGG" id="sya:A6768_21600"/>
<protein>
    <submittedName>
        <fullName evidence="2">Uncharacterized protein</fullName>
    </submittedName>
</protein>
<proteinExistence type="predicted"/>
<dbReference type="EMBL" id="CP023741">
    <property type="protein sequence ID" value="ATI82329.1"/>
    <property type="molecule type" value="Genomic_DNA"/>
</dbReference>
<gene>
    <name evidence="2" type="ORF">A6768_21600</name>
</gene>
<reference evidence="2 3" key="1">
    <citation type="submission" date="2017-10" db="EMBL/GenBank/DDBJ databases">
        <title>Sphingobium yanoikuyae S72.</title>
        <authorList>
            <person name="Sanchez E."/>
            <person name="Bustos P."/>
            <person name="Mendoza P."/>
            <person name="Guo X."/>
            <person name="Mendoza A."/>
        </authorList>
    </citation>
    <scope>NUCLEOTIDE SEQUENCE [LARGE SCALE GENOMIC DNA]</scope>
    <source>
        <strain evidence="2 3">S72</strain>
    </source>
</reference>
<dbReference type="RefSeq" id="WP_097384978.1">
    <property type="nucleotide sequence ID" value="NZ_CP023741.1"/>
</dbReference>
<evidence type="ECO:0000313" key="3">
    <source>
        <dbReference type="Proteomes" id="UP000219422"/>
    </source>
</evidence>
<dbReference type="GeneID" id="57779456"/>
<feature type="signal peptide" evidence="1">
    <location>
        <begin position="1"/>
        <end position="24"/>
    </location>
</feature>
<organism evidence="2 3">
    <name type="scientific">Sphingobium yanoikuyae</name>
    <name type="common">Sphingomonas yanoikuyae</name>
    <dbReference type="NCBI Taxonomy" id="13690"/>
    <lineage>
        <taxon>Bacteria</taxon>
        <taxon>Pseudomonadati</taxon>
        <taxon>Pseudomonadota</taxon>
        <taxon>Alphaproteobacteria</taxon>
        <taxon>Sphingomonadales</taxon>
        <taxon>Sphingomonadaceae</taxon>
        <taxon>Sphingobium</taxon>
    </lineage>
</organism>
<accession>A0A291N4M2</accession>
<evidence type="ECO:0000313" key="2">
    <source>
        <dbReference type="EMBL" id="ATI82329.1"/>
    </source>
</evidence>
<name>A0A291N4M2_SPHYA</name>
<keyword evidence="1" id="KW-0732">Signal</keyword>
<evidence type="ECO:0000256" key="1">
    <source>
        <dbReference type="SAM" id="SignalP"/>
    </source>
</evidence>